<feature type="transmembrane region" description="Helical" evidence="1">
    <location>
        <begin position="980"/>
        <end position="1001"/>
    </location>
</feature>
<keyword evidence="1" id="KW-1133">Transmembrane helix</keyword>
<gene>
    <name evidence="2" type="ORF">Tcan_16100</name>
</gene>
<feature type="transmembrane region" description="Helical" evidence="1">
    <location>
        <begin position="1400"/>
        <end position="1421"/>
    </location>
</feature>
<keyword evidence="1" id="KW-0812">Transmembrane</keyword>
<proteinExistence type="predicted"/>
<feature type="transmembrane region" description="Helical" evidence="1">
    <location>
        <begin position="1340"/>
        <end position="1361"/>
    </location>
</feature>
<accession>A0A0B2V0C6</accession>
<dbReference type="EMBL" id="JPKZ01002898">
    <property type="protein sequence ID" value="KHN74535.1"/>
    <property type="molecule type" value="Genomic_DNA"/>
</dbReference>
<evidence type="ECO:0000313" key="2">
    <source>
        <dbReference type="EMBL" id="KHN74535.1"/>
    </source>
</evidence>
<feature type="transmembrane region" description="Helical" evidence="1">
    <location>
        <begin position="429"/>
        <end position="449"/>
    </location>
</feature>
<feature type="transmembrane region" description="Helical" evidence="1">
    <location>
        <begin position="71"/>
        <end position="90"/>
    </location>
</feature>
<feature type="transmembrane region" description="Helical" evidence="1">
    <location>
        <begin position="170"/>
        <end position="191"/>
    </location>
</feature>
<reference evidence="2 3" key="1">
    <citation type="submission" date="2014-11" db="EMBL/GenBank/DDBJ databases">
        <title>Genetic blueprint of the zoonotic pathogen Toxocara canis.</title>
        <authorList>
            <person name="Zhu X.-Q."/>
            <person name="Korhonen P.K."/>
            <person name="Cai H."/>
            <person name="Young N.D."/>
            <person name="Nejsum P."/>
            <person name="von Samson-Himmelstjerna G."/>
            <person name="Boag P.R."/>
            <person name="Tan P."/>
            <person name="Li Q."/>
            <person name="Min J."/>
            <person name="Yang Y."/>
            <person name="Wang X."/>
            <person name="Fang X."/>
            <person name="Hall R.S."/>
            <person name="Hofmann A."/>
            <person name="Sternberg P.W."/>
            <person name="Jex A.R."/>
            <person name="Gasser R.B."/>
        </authorList>
    </citation>
    <scope>NUCLEOTIDE SEQUENCE [LARGE SCALE GENOMIC DNA]</scope>
    <source>
        <strain evidence="2">PN_DK_2014</strain>
    </source>
</reference>
<feature type="transmembrane region" description="Helical" evidence="1">
    <location>
        <begin position="370"/>
        <end position="391"/>
    </location>
</feature>
<feature type="transmembrane region" description="Helical" evidence="1">
    <location>
        <begin position="1520"/>
        <end position="1541"/>
    </location>
</feature>
<feature type="transmembrane region" description="Helical" evidence="1">
    <location>
        <begin position="470"/>
        <end position="491"/>
    </location>
</feature>
<feature type="transmembrane region" description="Helical" evidence="1">
    <location>
        <begin position="229"/>
        <end position="249"/>
    </location>
</feature>
<keyword evidence="1" id="KW-0472">Membrane</keyword>
<feature type="transmembrane region" description="Helical" evidence="1">
    <location>
        <begin position="920"/>
        <end position="941"/>
    </location>
</feature>
<feature type="transmembrane region" description="Helical" evidence="1">
    <location>
        <begin position="800"/>
        <end position="821"/>
    </location>
</feature>
<name>A0A0B2V0C6_TOXCA</name>
<feature type="transmembrane region" description="Helical" evidence="1">
    <location>
        <begin position="570"/>
        <end position="591"/>
    </location>
</feature>
<feature type="transmembrane region" description="Helical" evidence="1">
    <location>
        <begin position="1288"/>
        <end position="1309"/>
    </location>
</feature>
<dbReference type="Proteomes" id="UP000031036">
    <property type="component" value="Unassembled WGS sequence"/>
</dbReference>
<feature type="transmembrane region" description="Helical" evidence="1">
    <location>
        <begin position="529"/>
        <end position="549"/>
    </location>
</feature>
<dbReference type="STRING" id="6265.A0A0B2V0C6"/>
<feature type="transmembrane region" description="Helical" evidence="1">
    <location>
        <begin position="1040"/>
        <end position="1061"/>
    </location>
</feature>
<feature type="transmembrane region" description="Helical" evidence="1">
    <location>
        <begin position="270"/>
        <end position="291"/>
    </location>
</feature>
<feature type="transmembrane region" description="Helical" evidence="1">
    <location>
        <begin position="1801"/>
        <end position="1822"/>
    </location>
</feature>
<feature type="transmembrane region" description="Helical" evidence="1">
    <location>
        <begin position="1220"/>
        <end position="1241"/>
    </location>
</feature>
<keyword evidence="3" id="KW-1185">Reference proteome</keyword>
<sequence length="1824" mass="211016">MHIFHIFKQRKIAISNMRIVIILAVQQLLQQLITTRFDWCWRLCSLLNGCWGHFRRGWCWLSGSEASSWCYGFISIPVVSLLTIAAGFYCSRSFCRLLDWSRSHFHWSGCWLSGSEASSWCYRFVSIPVIPLLPVTAGFYWSRSFCCLLDRSGGRFDRSRFWSSGISSSWCYRFVSIPVIPLLPVTAGFYWSRSFCCLLDRSGGRFDRSRFWSSGISSSWCYRFVSIPVIPLLPVTAGFYWSRSFCCLLDRSGGRFDRSRFWSSGISSSWCYRFVSIPVIPLLPVTAGFYWSRSFCCLLDRSGGRFDRSRFWSSGISSSWCYRFVSIPVIPLLPVTAGFYWSRSFCCLLDRSGGRFDRSRFWSSGISSSWCYRFVSIPVIPLLPVTAGFYWSRSFCCLLDRSGGRFDRSRFWSSGISSSWCYRFVSIPVIPLLPVTAGFYWSRSFCCLLDRSGGRFDRSRFWSSGISSSWCYRFVSIPVIPLLPVTAGFYWSRSFCCLLDRSGGRFDRSRFWSSGISSSWCYRFVSIPVIPLLPVTAGFYWSRSFCCLLDRSGGRFDRSRFWSSGISSSWCYRFVSIPVIPLLPVTAGFYWSRSFCCLLDRSGGRFDRSRFWCSRISCSWSYRFVSVLVIPLLPVAAGFYWSRGFCCLLDRSRGRFDRSRFWSSGISCSWSYSSRISCSWSYRFVSVLVIPLLPVAAGFYWSRGFCCLLDRSRGRFDRSRFWSSGISCSWSYSSRISCSWSYRFVSVLVIPLLPVAAGFYWSRGFCCLLDRSRGRFDRSRFWSSGISCSWSYSSRISCSWSYRFVSVLVIPLLPVAAGFYWSRGFCCLLDRSRGRFDRSRFWSSGISCSWSYSSRISCSWSYRFVSVLVIPLLPVAAGFYWSRGFCCLLDRSRGRFDRSRFWSSGISCSWSYSSRISCSWSYRFVSVLVIPLLPVAAGFYWSRGFCCLLDRSRGRFDRSRFWSSGISCSWSYSSRISCSWSYRFVSVLVIPLLPVAAGFYWSRGFCCLLDRSRGRFDRSRFWSSGISCSWSYSSRISCSWSYRFVSVLVIPLLPVAAGFYWSRGFCCLLDRSRGRFDRSRFWSSGISCSWSYSSRISCSWSYRFVSVLVIPLLPVAAGFYWSRGFCCLLDRSRGRFDRSRFWSSGISCSWSYSSRISCSWSYRFVSVLVIPLLPVAAGFYWSRGFCCLLDRSRGRFDRSRFWSSGISCSWSYSSRISCSWSYRFVSVLVIPLLPVAAGFYWSRGFCCLLDRSRGRFDRSRFWSSGISCSWSYSSRISCSWSYRFVSVLVIPLLPVAAGFYWSRGFCCLLDRSRGRFDRSRFWSSGISCSWSYSSRISCSWSYRFVSVLVIPLLPVAAGFYWSRGFCCLLDRSRGRFDRSRFWSSGISCSWSYSSRISCSWSYRFVSVLVIPLLPVAAGFYWSRGFCCLLDRSRGRFDRSRFWSSGISCSWSYSSRISCSWSYRFVSVLVIPLLPVAAGFYWSRGFCCLLDRSRGRFDRSRFWSSGISCSWSYSSRISCSWSYRFVSVLVIPLLPVAAGFYWSRGFCCLLDRSRGRFDRSRFWSSGISCSWSYSSRISCSWSYRFVSVLVIPLLPVAAGFYWSRGFCCLLDRSRGRFDRSRFWSSGISCSWSYSSRISCSWSYRFVSVLVIPLLPVAAGFYWSRGFCCLLDRSRGRFDRSRFWSSGISCSWSYSSRISCSWSYRFVSVLVIPLLPVAAGFYWSRGFCCLLDRSRGRFDRSRFWSSGISCSWSYSSRISCSWSYRFVSVLVIPLLPVAAGFYWSRGFCCLLDRSRGRFDRSRFWSSGISCSWSYRFVSISIVPLGN</sequence>
<protein>
    <submittedName>
        <fullName evidence="2">Uncharacterized protein</fullName>
    </submittedName>
</protein>
<comment type="caution">
    <text evidence="2">The sequence shown here is derived from an EMBL/GenBank/DDBJ whole genome shotgun (WGS) entry which is preliminary data.</text>
</comment>
<evidence type="ECO:0000313" key="3">
    <source>
        <dbReference type="Proteomes" id="UP000031036"/>
    </source>
</evidence>
<feature type="transmembrane region" description="Helical" evidence="1">
    <location>
        <begin position="620"/>
        <end position="641"/>
    </location>
</feature>
<feature type="transmembrane region" description="Helical" evidence="1">
    <location>
        <begin position="860"/>
        <end position="881"/>
    </location>
</feature>
<feature type="transmembrane region" description="Helical" evidence="1">
    <location>
        <begin position="1640"/>
        <end position="1661"/>
    </location>
</feature>
<feature type="transmembrane region" description="Helical" evidence="1">
    <location>
        <begin position="1760"/>
        <end position="1781"/>
    </location>
</feature>
<feature type="transmembrane region" description="Helical" evidence="1">
    <location>
        <begin position="1700"/>
        <end position="1721"/>
    </location>
</feature>
<feature type="transmembrane region" description="Helical" evidence="1">
    <location>
        <begin position="1460"/>
        <end position="1481"/>
    </location>
</feature>
<organism evidence="2 3">
    <name type="scientific">Toxocara canis</name>
    <name type="common">Canine roundworm</name>
    <dbReference type="NCBI Taxonomy" id="6265"/>
    <lineage>
        <taxon>Eukaryota</taxon>
        <taxon>Metazoa</taxon>
        <taxon>Ecdysozoa</taxon>
        <taxon>Nematoda</taxon>
        <taxon>Chromadorea</taxon>
        <taxon>Rhabditida</taxon>
        <taxon>Spirurina</taxon>
        <taxon>Ascaridomorpha</taxon>
        <taxon>Ascaridoidea</taxon>
        <taxon>Toxocaridae</taxon>
        <taxon>Toxocara</taxon>
    </lineage>
</organism>
<feature type="transmembrane region" description="Helical" evidence="1">
    <location>
        <begin position="740"/>
        <end position="761"/>
    </location>
</feature>
<evidence type="ECO:0000256" key="1">
    <source>
        <dbReference type="SAM" id="Phobius"/>
    </source>
</evidence>
<feature type="transmembrane region" description="Helical" evidence="1">
    <location>
        <begin position="1580"/>
        <end position="1601"/>
    </location>
</feature>
<feature type="transmembrane region" description="Helical" evidence="1">
    <location>
        <begin position="1100"/>
        <end position="1121"/>
    </location>
</feature>
<feature type="transmembrane region" description="Helical" evidence="1">
    <location>
        <begin position="329"/>
        <end position="349"/>
    </location>
</feature>
<feature type="transmembrane region" description="Helical" evidence="1">
    <location>
        <begin position="12"/>
        <end position="29"/>
    </location>
</feature>
<feature type="transmembrane region" description="Helical" evidence="1">
    <location>
        <begin position="1160"/>
        <end position="1181"/>
    </location>
</feature>
<feature type="transmembrane region" description="Helical" evidence="1">
    <location>
        <begin position="680"/>
        <end position="701"/>
    </location>
</feature>